<dbReference type="EMBL" id="JAHJDP010000109">
    <property type="protein sequence ID" value="MBU2693013.1"/>
    <property type="molecule type" value="Genomic_DNA"/>
</dbReference>
<reference evidence="10" key="1">
    <citation type="submission" date="2021-05" db="EMBL/GenBank/DDBJ databases">
        <title>Energy efficiency and biological interactions define the core microbiome of deep oligotrophic groundwater.</title>
        <authorList>
            <person name="Mehrshad M."/>
            <person name="Lopez-Fernandez M."/>
            <person name="Bell E."/>
            <person name="Bernier-Latmani R."/>
            <person name="Bertilsson S."/>
            <person name="Dopson M."/>
        </authorList>
    </citation>
    <scope>NUCLEOTIDE SEQUENCE</scope>
    <source>
        <strain evidence="10">Modern_marine.mb.64</strain>
    </source>
</reference>
<evidence type="ECO:0000256" key="1">
    <source>
        <dbReference type="ARBA" id="ARBA00004328"/>
    </source>
</evidence>
<comment type="subunit">
    <text evidence="2">Homodimer.</text>
</comment>
<evidence type="ECO:0000256" key="4">
    <source>
        <dbReference type="ARBA" id="ARBA00022705"/>
    </source>
</evidence>
<name>A0A948S0D7_UNCEI</name>
<evidence type="ECO:0000256" key="7">
    <source>
        <dbReference type="ARBA" id="ARBA00033227"/>
    </source>
</evidence>
<sequence length="95" mass="10456">MTKTELVVMLVKESGLEKKDVKSALEGLTNVVQKTLKKGGEVPLTGLGKFKVRRTKARMGINPMTREPIKIPARKKVAFTVAKALKEQIAPAKKK</sequence>
<comment type="subcellular location">
    <subcellularLocation>
        <location evidence="1">Virion</location>
    </subcellularLocation>
</comment>
<dbReference type="GO" id="GO:0005829">
    <property type="term" value="C:cytosol"/>
    <property type="evidence" value="ECO:0007669"/>
    <property type="project" value="TreeGrafter"/>
</dbReference>
<dbReference type="GO" id="GO:0006260">
    <property type="term" value="P:DNA replication"/>
    <property type="evidence" value="ECO:0007669"/>
    <property type="project" value="UniProtKB-KW"/>
</dbReference>
<dbReference type="Gene3D" id="4.10.520.10">
    <property type="entry name" value="IHF-like DNA-binding proteins"/>
    <property type="match status" value="1"/>
</dbReference>
<dbReference type="InterPro" id="IPR010992">
    <property type="entry name" value="IHF-like_DNA-bd_dom_sf"/>
</dbReference>
<dbReference type="PANTHER" id="PTHR33175">
    <property type="entry name" value="DNA-BINDING PROTEIN HU"/>
    <property type="match status" value="1"/>
</dbReference>
<dbReference type="PANTHER" id="PTHR33175:SF13">
    <property type="entry name" value="HISTONE-LIKE PROTEIN"/>
    <property type="match status" value="1"/>
</dbReference>
<evidence type="ECO:0000313" key="10">
    <source>
        <dbReference type="EMBL" id="MBU2693013.1"/>
    </source>
</evidence>
<dbReference type="SMART" id="SM00411">
    <property type="entry name" value="BHL"/>
    <property type="match status" value="1"/>
</dbReference>
<keyword evidence="4" id="KW-0235">DNA replication</keyword>
<dbReference type="Pfam" id="PF00216">
    <property type="entry name" value="Bac_DNA_binding"/>
    <property type="match status" value="1"/>
</dbReference>
<dbReference type="Proteomes" id="UP000777784">
    <property type="component" value="Unassembled WGS sequence"/>
</dbReference>
<evidence type="ECO:0000256" key="9">
    <source>
        <dbReference type="RuleBase" id="RU003939"/>
    </source>
</evidence>
<dbReference type="InterPro" id="IPR000119">
    <property type="entry name" value="Hist_DNA-bd"/>
</dbReference>
<dbReference type="SUPFAM" id="SSF47729">
    <property type="entry name" value="IHF-like DNA-binding proteins"/>
    <property type="match status" value="1"/>
</dbReference>
<keyword evidence="10" id="KW-0238">DNA-binding</keyword>
<evidence type="ECO:0000256" key="2">
    <source>
        <dbReference type="ARBA" id="ARBA00011738"/>
    </source>
</evidence>
<evidence type="ECO:0000256" key="5">
    <source>
        <dbReference type="ARBA" id="ARBA00022921"/>
    </source>
</evidence>
<protein>
    <recommendedName>
        <fullName evidence="3">Viral histone-like protein</fullName>
    </recommendedName>
    <alternativeName>
        <fullName evidence="7">DNA-binding protein pA104R</fullName>
    </alternativeName>
    <alternativeName>
        <fullName evidence="6">pA104R</fullName>
    </alternativeName>
</protein>
<proteinExistence type="inferred from homology"/>
<comment type="function">
    <text evidence="8">DNA-binding protein that plays a critical role in nucleoid compaction, genome replication and DNA replication and transcription. Binds to both ssDNA and dsDNA with a binding site covering about 15 nucleotides. Displays DNA-supercoiling activity only when associated with the viral DNA topoisomerase 2.</text>
</comment>
<evidence type="ECO:0000256" key="6">
    <source>
        <dbReference type="ARBA" id="ARBA00033120"/>
    </source>
</evidence>
<comment type="caution">
    <text evidence="10">The sequence shown here is derived from an EMBL/GenBank/DDBJ whole genome shotgun (WGS) entry which is preliminary data.</text>
</comment>
<dbReference type="GO" id="GO:0003677">
    <property type="term" value="F:DNA binding"/>
    <property type="evidence" value="ECO:0007669"/>
    <property type="project" value="UniProtKB-KW"/>
</dbReference>
<comment type="similarity">
    <text evidence="9">Belongs to the bacterial histone-like protein family.</text>
</comment>
<evidence type="ECO:0000256" key="8">
    <source>
        <dbReference type="ARBA" id="ARBA00046140"/>
    </source>
</evidence>
<dbReference type="CDD" id="cd13831">
    <property type="entry name" value="HU"/>
    <property type="match status" value="1"/>
</dbReference>
<dbReference type="AlphaFoldDB" id="A0A948S0D7"/>
<gene>
    <name evidence="10" type="ORF">KJ970_19015</name>
</gene>
<dbReference type="PRINTS" id="PR01727">
    <property type="entry name" value="DNABINDINGHU"/>
</dbReference>
<organism evidence="10 11">
    <name type="scientific">Eiseniibacteriota bacterium</name>
    <dbReference type="NCBI Taxonomy" id="2212470"/>
    <lineage>
        <taxon>Bacteria</taxon>
        <taxon>Candidatus Eiseniibacteriota</taxon>
    </lineage>
</organism>
<dbReference type="GO" id="GO:0030527">
    <property type="term" value="F:structural constituent of chromatin"/>
    <property type="evidence" value="ECO:0007669"/>
    <property type="project" value="InterPro"/>
</dbReference>
<accession>A0A948S0D7</accession>
<evidence type="ECO:0000313" key="11">
    <source>
        <dbReference type="Proteomes" id="UP000777784"/>
    </source>
</evidence>
<keyword evidence="5" id="KW-0426">Late protein</keyword>
<evidence type="ECO:0000256" key="3">
    <source>
        <dbReference type="ARBA" id="ARBA00016145"/>
    </source>
</evidence>